<proteinExistence type="predicted"/>
<evidence type="ECO:0000313" key="4">
    <source>
        <dbReference type="Proteomes" id="UP000659654"/>
    </source>
</evidence>
<reference evidence="2" key="2">
    <citation type="submission" date="2020-09" db="EMBL/GenBank/DDBJ databases">
        <authorList>
            <person name="Kikuchi T."/>
        </authorList>
    </citation>
    <scope>NUCLEOTIDE SEQUENCE</scope>
    <source>
        <strain evidence="2">Ka4C1</strain>
    </source>
</reference>
<evidence type="ECO:0000313" key="3">
    <source>
        <dbReference type="Proteomes" id="UP000095284"/>
    </source>
</evidence>
<dbReference type="Proteomes" id="UP000095284">
    <property type="component" value="Unplaced"/>
</dbReference>
<accession>A0A1I7S6B9</accession>
<feature type="signal peptide" evidence="1">
    <location>
        <begin position="1"/>
        <end position="19"/>
    </location>
</feature>
<dbReference type="EMBL" id="CAJFDI010000006">
    <property type="protein sequence ID" value="CAD5233303.1"/>
    <property type="molecule type" value="Genomic_DNA"/>
</dbReference>
<keyword evidence="1" id="KW-0732">Signal</keyword>
<dbReference type="Proteomes" id="UP000582659">
    <property type="component" value="Unassembled WGS sequence"/>
</dbReference>
<organism evidence="3 5">
    <name type="scientific">Bursaphelenchus xylophilus</name>
    <name type="common">Pinewood nematode worm</name>
    <name type="synonym">Aphelenchoides xylophilus</name>
    <dbReference type="NCBI Taxonomy" id="6326"/>
    <lineage>
        <taxon>Eukaryota</taxon>
        <taxon>Metazoa</taxon>
        <taxon>Ecdysozoa</taxon>
        <taxon>Nematoda</taxon>
        <taxon>Chromadorea</taxon>
        <taxon>Rhabditida</taxon>
        <taxon>Tylenchina</taxon>
        <taxon>Tylenchomorpha</taxon>
        <taxon>Aphelenchoidea</taxon>
        <taxon>Aphelenchoididae</taxon>
        <taxon>Bursaphelenchus</taxon>
    </lineage>
</organism>
<sequence length="159" mass="17455">MRKPCVLLIIAIFTDLIYSQDLEASPKCFVCSKGKDEDLNELMDNFNVHLGSNIRNVAFKQRSENCGGGKEAPQELLVSCSTSCAIATIHNITEETVIAGCAAKKITREESIVDTYVSRIYILEMCTTDGCNDLVRGLANLFRPANLVILTGIFILTGF</sequence>
<dbReference type="EMBL" id="CAJFCV020000006">
    <property type="protein sequence ID" value="CAG9128159.1"/>
    <property type="molecule type" value="Genomic_DNA"/>
</dbReference>
<dbReference type="AlphaFoldDB" id="A0A1I7S6B9"/>
<keyword evidence="4" id="KW-1185">Reference proteome</keyword>
<dbReference type="Proteomes" id="UP000659654">
    <property type="component" value="Unassembled WGS sequence"/>
</dbReference>
<name>A0A1I7S6B9_BURXY</name>
<feature type="chain" id="PRO_5036022090" evidence="1">
    <location>
        <begin position="20"/>
        <end position="159"/>
    </location>
</feature>
<protein>
    <submittedName>
        <fullName evidence="2">(pine wood nematode) hypothetical protein</fullName>
    </submittedName>
</protein>
<evidence type="ECO:0000256" key="1">
    <source>
        <dbReference type="SAM" id="SignalP"/>
    </source>
</evidence>
<evidence type="ECO:0000313" key="5">
    <source>
        <dbReference type="WBParaSite" id="BXY_0855600.1"/>
    </source>
</evidence>
<reference evidence="5" key="1">
    <citation type="submission" date="2016-11" db="UniProtKB">
        <authorList>
            <consortium name="WormBaseParasite"/>
        </authorList>
    </citation>
    <scope>IDENTIFICATION</scope>
</reference>
<dbReference type="WBParaSite" id="BXY_0855600.1">
    <property type="protein sequence ID" value="BXY_0855600.1"/>
    <property type="gene ID" value="BXY_0855600"/>
</dbReference>
<evidence type="ECO:0000313" key="2">
    <source>
        <dbReference type="EMBL" id="CAD5233303.1"/>
    </source>
</evidence>
<gene>
    <name evidence="2" type="ORF">BXYJ_LOCUS13394</name>
</gene>